<evidence type="ECO:0000313" key="5">
    <source>
        <dbReference type="Proteomes" id="UP000734854"/>
    </source>
</evidence>
<dbReference type="Proteomes" id="UP000734854">
    <property type="component" value="Unassembled WGS sequence"/>
</dbReference>
<comment type="caution">
    <text evidence="4">The sequence shown here is derived from an EMBL/GenBank/DDBJ whole genome shotgun (WGS) entry which is preliminary data.</text>
</comment>
<evidence type="ECO:0008006" key="6">
    <source>
        <dbReference type="Google" id="ProtNLM"/>
    </source>
</evidence>
<dbReference type="InterPro" id="IPR006868">
    <property type="entry name" value="DUF630"/>
</dbReference>
<proteinExistence type="predicted"/>
<dbReference type="InterPro" id="IPR006867">
    <property type="entry name" value="DUF632"/>
</dbReference>
<dbReference type="Pfam" id="PF04783">
    <property type="entry name" value="DUF630"/>
    <property type="match status" value="1"/>
</dbReference>
<keyword evidence="5" id="KW-1185">Reference proteome</keyword>
<accession>A0A8J5LDA8</accession>
<organism evidence="4 5">
    <name type="scientific">Zingiber officinale</name>
    <name type="common">Ginger</name>
    <name type="synonym">Amomum zingiber</name>
    <dbReference type="NCBI Taxonomy" id="94328"/>
    <lineage>
        <taxon>Eukaryota</taxon>
        <taxon>Viridiplantae</taxon>
        <taxon>Streptophyta</taxon>
        <taxon>Embryophyta</taxon>
        <taxon>Tracheophyta</taxon>
        <taxon>Spermatophyta</taxon>
        <taxon>Magnoliopsida</taxon>
        <taxon>Liliopsida</taxon>
        <taxon>Zingiberales</taxon>
        <taxon>Zingiberaceae</taxon>
        <taxon>Zingiber</taxon>
    </lineage>
</organism>
<reference evidence="4 5" key="1">
    <citation type="submission" date="2020-08" db="EMBL/GenBank/DDBJ databases">
        <title>Plant Genome Project.</title>
        <authorList>
            <person name="Zhang R.-G."/>
        </authorList>
    </citation>
    <scope>NUCLEOTIDE SEQUENCE [LARGE SCALE GENOMIC DNA]</scope>
    <source>
        <tissue evidence="4">Rhizome</tissue>
    </source>
</reference>
<name>A0A8J5LDA8_ZINOF</name>
<feature type="region of interest" description="Disordered" evidence="1">
    <location>
        <begin position="293"/>
        <end position="320"/>
    </location>
</feature>
<dbReference type="PANTHER" id="PTHR21450">
    <property type="entry name" value="PROTEIN ALTERED PHOSPHATE STARVATION RESPONSE 1"/>
    <property type="match status" value="1"/>
</dbReference>
<dbReference type="Pfam" id="PF04782">
    <property type="entry name" value="DUF632"/>
    <property type="match status" value="1"/>
</dbReference>
<dbReference type="PANTHER" id="PTHR21450:SF41">
    <property type="entry name" value="RNA POLYMERASE SUBUNIT BETA, PUTATIVE (DUF630 AND DUF632)-RELATED"/>
    <property type="match status" value="1"/>
</dbReference>
<dbReference type="EMBL" id="JACMSC010000007">
    <property type="protein sequence ID" value="KAG6513781.1"/>
    <property type="molecule type" value="Genomic_DNA"/>
</dbReference>
<feature type="domain" description="DUF632" evidence="2">
    <location>
        <begin position="380"/>
        <end position="609"/>
    </location>
</feature>
<protein>
    <recommendedName>
        <fullName evidence="6">BZIP transcription factor</fullName>
    </recommendedName>
</protein>
<evidence type="ECO:0000256" key="1">
    <source>
        <dbReference type="SAM" id="MobiDB-lite"/>
    </source>
</evidence>
<feature type="region of interest" description="Disordered" evidence="1">
    <location>
        <begin position="68"/>
        <end position="93"/>
    </location>
</feature>
<dbReference type="AlphaFoldDB" id="A0A8J5LDA8"/>
<feature type="region of interest" description="Disordered" evidence="1">
    <location>
        <begin position="212"/>
        <end position="235"/>
    </location>
</feature>
<gene>
    <name evidence="4" type="ORF">ZIOFF_024118</name>
</gene>
<feature type="compositionally biased region" description="Polar residues" evidence="1">
    <location>
        <begin position="309"/>
        <end position="320"/>
    </location>
</feature>
<sequence>MGCSESKVVERRAVVLCHRRADLLAAVIRHRNALATAHAAYSDSLLSVSVALHRFLLLLAASSSSSPVLSLPRRRKSEPCPPPPASSGSSARYHHFSSRIEIATLDSDDEHEDEEEHDVRGDYNFQQQRLYDVPFPCATSFGRIHYTRSQPPPFSVTFDQRPPSYETVQVDYFDPYSANPSHASHPFPFPPGYYGSTGGFFNSYPSPAAMPRLVSEGSSSSRAPPPPPSPPKTSTWDFLNPFSIDLYSHGYTPSRSSGEVRHEEGIPDLEEVEQEVVQEATYDNPSFIAVSSTAAENGAREDEVISPSYHPSTASRSSNYDPAVIDKDTVAMGQRNTATSKRIRNALEVADAIKVQFQRASKCFRELSELLETGNHNDEVAKGSMGLASTLQKLYVWEKKLYHEVKSEEKMRQLLSKSNKDLRHLVERGAEAHKIDTTGSLIDKLSMKIQVTIQVVRTISKRIDALRDEELWPQVTDLVLGLVRMWNLMLECHRMQCQTITEVEGLDFVVAYRRLSSANTDAILQLEMEMHKWSSNFSAWINAQRNYVKALNGWLLLCLPREHAETAPSPRRIGAPPVFTICKCWAQAMDRVSELEAIDFVLAFADSLHQLWERLIVDKNKQMVATRDRERWLRVIEIKRKAMHKEVDSLNKKLAVIPGQFTLPVLQKQCDAQNITEVGSLKLGLKRLFEAMEHFSASSVKAYGELLEHCGEQTM</sequence>
<evidence type="ECO:0000259" key="3">
    <source>
        <dbReference type="Pfam" id="PF04783"/>
    </source>
</evidence>
<feature type="domain" description="DUF630" evidence="3">
    <location>
        <begin position="1"/>
        <end position="56"/>
    </location>
</feature>
<evidence type="ECO:0000259" key="2">
    <source>
        <dbReference type="Pfam" id="PF04782"/>
    </source>
</evidence>
<evidence type="ECO:0000313" key="4">
    <source>
        <dbReference type="EMBL" id="KAG6513781.1"/>
    </source>
</evidence>